<dbReference type="OrthoDB" id="267658at2759"/>
<feature type="compositionally biased region" description="Low complexity" evidence="1">
    <location>
        <begin position="594"/>
        <end position="608"/>
    </location>
</feature>
<feature type="region of interest" description="Disordered" evidence="1">
    <location>
        <begin position="314"/>
        <end position="334"/>
    </location>
</feature>
<dbReference type="Proteomes" id="UP000419144">
    <property type="component" value="Unassembled WGS sequence"/>
</dbReference>
<dbReference type="EMBL" id="BLBS01000051">
    <property type="protein sequence ID" value="GET91837.1"/>
    <property type="molecule type" value="Genomic_DNA"/>
</dbReference>
<evidence type="ECO:0000313" key="3">
    <source>
        <dbReference type="EMBL" id="GET91837.1"/>
    </source>
</evidence>
<feature type="signal peptide" evidence="2">
    <location>
        <begin position="1"/>
        <end position="20"/>
    </location>
</feature>
<feature type="region of interest" description="Disordered" evidence="1">
    <location>
        <begin position="427"/>
        <end position="490"/>
    </location>
</feature>
<feature type="region of interest" description="Disordered" evidence="1">
    <location>
        <begin position="387"/>
        <end position="412"/>
    </location>
</feature>
<organism evidence="3 4">
    <name type="scientific">Leishmania tarentolae</name>
    <name type="common">Sauroleishmania tarentolae</name>
    <dbReference type="NCBI Taxonomy" id="5689"/>
    <lineage>
        <taxon>Eukaryota</taxon>
        <taxon>Discoba</taxon>
        <taxon>Euglenozoa</taxon>
        <taxon>Kinetoplastea</taxon>
        <taxon>Metakinetoplastina</taxon>
        <taxon>Trypanosomatida</taxon>
        <taxon>Trypanosomatidae</taxon>
        <taxon>Leishmaniinae</taxon>
        <taxon>Leishmania</taxon>
        <taxon>lizard Leishmania</taxon>
    </lineage>
</organism>
<dbReference type="AlphaFoldDB" id="A0A640KWA8"/>
<keyword evidence="4" id="KW-1185">Reference proteome</keyword>
<gene>
    <name evidence="3" type="ORF">LtaPh_3310300</name>
</gene>
<evidence type="ECO:0000256" key="2">
    <source>
        <dbReference type="SAM" id="SignalP"/>
    </source>
</evidence>
<feature type="compositionally biased region" description="Polar residues" evidence="1">
    <location>
        <begin position="387"/>
        <end position="410"/>
    </location>
</feature>
<dbReference type="VEuPathDB" id="TriTrypDB:LtaPh_3310300"/>
<keyword evidence="2" id="KW-0732">Signal</keyword>
<feature type="compositionally biased region" description="Polar residues" evidence="1">
    <location>
        <begin position="445"/>
        <end position="454"/>
    </location>
</feature>
<feature type="compositionally biased region" description="Pro residues" evidence="1">
    <location>
        <begin position="573"/>
        <end position="582"/>
    </location>
</feature>
<comment type="caution">
    <text evidence="3">The sequence shown here is derived from an EMBL/GenBank/DDBJ whole genome shotgun (WGS) entry which is preliminary data.</text>
</comment>
<sequence>MQRQCCVLVVTCPLASVILSLSHNPAPRATAHIQSTSTAALLPRVRGSVCNQRAAINCGPNHQCLCCLNSRFFFGSGERTRTYKMVTSSPSSSFFESLLYSRRGTGKKRVQRSLARRLQELGAQLCGRLSQIVLEVSPAVLARTDTTAANVGTGKHATSSPLVSSFSSDASAPLSFMAEVHRDLSAHYGSHAVRRGLAKPLGPCVHAVIRKGNLATQRAGVHSPWYMRLWLLRLVRRYWCPRCGVWLTRGGVAGLSKLEATRTTLATIKECRVRRQIRPSRLSTTRGRFMLCCLRCLDTAQRAAKRNAKFPLTTAGGQQQNHIGARDTAENASRSTQYTVREACAAWVEKTSKAVLADARVPRRNRRCHRRSKRRCQGCTEEAKTRASVTLRSGSGNSVAVPQQSTSASPATEKLALSLMRKMTSLPGVSSTAKTTKASEVKGPTTANTAQKSLQGLVPSGPLRKSSRRISAKAAPQPRSEASPTNSPVACKPNEAAIVQAVAAPSTCRIQPSLSSSSLTGDAPVQIAEPRLDAKEAKRKVLCNAAGSSGTHRAANVSVASFSPSRTALLPSRPLPSPPVPPTNAAKKAPRPPAKAATGTKKPTTAKKQFMDTMNQLGF</sequence>
<feature type="region of interest" description="Disordered" evidence="1">
    <location>
        <begin position="568"/>
        <end position="619"/>
    </location>
</feature>
<protein>
    <submittedName>
        <fullName evidence="3">Uncharacterized protein</fullName>
    </submittedName>
</protein>
<evidence type="ECO:0000256" key="1">
    <source>
        <dbReference type="SAM" id="MobiDB-lite"/>
    </source>
</evidence>
<feature type="compositionally biased region" description="Polar residues" evidence="1">
    <location>
        <begin position="427"/>
        <end position="438"/>
    </location>
</feature>
<proteinExistence type="predicted"/>
<accession>A0A640KWA8</accession>
<name>A0A640KWA8_LEITA</name>
<evidence type="ECO:0000313" key="4">
    <source>
        <dbReference type="Proteomes" id="UP000419144"/>
    </source>
</evidence>
<reference evidence="3" key="1">
    <citation type="submission" date="2019-11" db="EMBL/GenBank/DDBJ databases">
        <title>Leishmania tarentolae CDS.</title>
        <authorList>
            <person name="Goto Y."/>
            <person name="Yamagishi J."/>
        </authorList>
    </citation>
    <scope>NUCLEOTIDE SEQUENCE [LARGE SCALE GENOMIC DNA]</scope>
    <source>
        <strain evidence="3">Parrot Tar II</strain>
    </source>
</reference>
<feature type="chain" id="PRO_5025033444" evidence="2">
    <location>
        <begin position="21"/>
        <end position="619"/>
    </location>
</feature>